<accession>A0A0N1NXU0</accession>
<feature type="compositionally biased region" description="Polar residues" evidence="14">
    <location>
        <begin position="169"/>
        <end position="183"/>
    </location>
</feature>
<keyword evidence="4" id="KW-0963">Cytoplasm</keyword>
<dbReference type="PANTHER" id="PTHR13034">
    <property type="entry name" value="DYNACTIN P62 SUBUNIT"/>
    <property type="match status" value="1"/>
</dbReference>
<keyword evidence="6" id="KW-0597">Phosphoprotein</keyword>
<dbReference type="STRING" id="1664694.A0A0N1NXU0"/>
<feature type="region of interest" description="Disordered" evidence="14">
    <location>
        <begin position="283"/>
        <end position="305"/>
    </location>
</feature>
<dbReference type="AlphaFoldDB" id="A0A0N1NXU0"/>
<dbReference type="VEuPathDB" id="FungiDB:AB675_5953"/>
<evidence type="ECO:0000313" key="16">
    <source>
        <dbReference type="Proteomes" id="UP000038010"/>
    </source>
</evidence>
<organism evidence="15 16">
    <name type="scientific">Cyphellophora attinorum</name>
    <dbReference type="NCBI Taxonomy" id="1664694"/>
    <lineage>
        <taxon>Eukaryota</taxon>
        <taxon>Fungi</taxon>
        <taxon>Dikarya</taxon>
        <taxon>Ascomycota</taxon>
        <taxon>Pezizomycotina</taxon>
        <taxon>Eurotiomycetes</taxon>
        <taxon>Chaetothyriomycetidae</taxon>
        <taxon>Chaetothyriales</taxon>
        <taxon>Cyphellophoraceae</taxon>
        <taxon>Cyphellophora</taxon>
    </lineage>
</organism>
<dbReference type="PANTHER" id="PTHR13034:SF2">
    <property type="entry name" value="DYNACTIN SUBUNIT 4"/>
    <property type="match status" value="1"/>
</dbReference>
<keyword evidence="9" id="KW-0175">Coiled coil</keyword>
<reference evidence="15 16" key="1">
    <citation type="submission" date="2015-06" db="EMBL/GenBank/DDBJ databases">
        <title>Draft genome of the ant-associated black yeast Phialophora attae CBS 131958.</title>
        <authorList>
            <person name="Moreno L.F."/>
            <person name="Stielow B.J."/>
            <person name="de Hoog S."/>
            <person name="Vicente V.A."/>
            <person name="Weiss V.A."/>
            <person name="de Vries M."/>
            <person name="Cruz L.M."/>
            <person name="Souza E.M."/>
        </authorList>
    </citation>
    <scope>NUCLEOTIDE SEQUENCE [LARGE SCALE GENOMIC DNA]</scope>
    <source>
        <strain evidence="15 16">CBS 131958</strain>
    </source>
</reference>
<feature type="region of interest" description="Disordered" evidence="14">
    <location>
        <begin position="157"/>
        <end position="205"/>
    </location>
</feature>
<dbReference type="EMBL" id="LFJN01000017">
    <property type="protein sequence ID" value="KPI38707.1"/>
    <property type="molecule type" value="Genomic_DNA"/>
</dbReference>
<dbReference type="GeneID" id="28738085"/>
<evidence type="ECO:0000256" key="11">
    <source>
        <dbReference type="ARBA" id="ARBA00034776"/>
    </source>
</evidence>
<evidence type="ECO:0000256" key="6">
    <source>
        <dbReference type="ARBA" id="ARBA00022553"/>
    </source>
</evidence>
<gene>
    <name evidence="15" type="ORF">AB675_5953</name>
</gene>
<evidence type="ECO:0000256" key="10">
    <source>
        <dbReference type="ARBA" id="ARBA00023212"/>
    </source>
</evidence>
<dbReference type="RefSeq" id="XP_017998670.1">
    <property type="nucleotide sequence ID" value="XM_018146205.1"/>
</dbReference>
<dbReference type="Proteomes" id="UP000038010">
    <property type="component" value="Unassembled WGS sequence"/>
</dbReference>
<evidence type="ECO:0000256" key="8">
    <source>
        <dbReference type="ARBA" id="ARBA00022990"/>
    </source>
</evidence>
<evidence type="ECO:0000256" key="2">
    <source>
        <dbReference type="ARBA" id="ARBA00004529"/>
    </source>
</evidence>
<comment type="subunit">
    <text evidence="13">Subunit of dynactin, a multiprotein complex part of a tripartite complex with dynein and a adapter, such as BICDL1, BICD2 or HOOK3. The dynactin complex is built around ACTR1A/ACTB filament and consists of an actin-related filament composed of a shoulder domain, a pointed end and a barbed end. Its length is defined by its flexible shoulder domain. The soulder is composed of 2 DCTN1 subunits, 4 DCTN2 and 2 DCTN3. The 4 DCNT2 (via N-terminus) bind the ACTR1A filament and act as molecular rulers to determine the length. The pointed end is important for binding dynein-dynactin cargo adapters. Consists of 4 subunits: ACTR10, DCNT4, DCTN5 and DCTN6. The barbed end is composed of a CAPZA1:CAPZB heterodimers, which binds ACTR1A/ACTB filament and dynactin and stabilizes dynactin. Interacts with ATP7B, but not ATP7A, in a copper-dependent manner. Interacts with ANK2; this interaction is required for localization at costameres. Interacts with N4BP2L1.</text>
</comment>
<dbReference type="InterPro" id="IPR008603">
    <property type="entry name" value="DCTN4"/>
</dbReference>
<keyword evidence="8" id="KW-0007">Acetylation</keyword>
<evidence type="ECO:0000256" key="9">
    <source>
        <dbReference type="ARBA" id="ARBA00023054"/>
    </source>
</evidence>
<keyword evidence="10" id="KW-0206">Cytoskeleton</keyword>
<sequence>MNNFPYTYISCPCSDNQRPAWKREAPNPDPETSSDDEETTFQPSHRRSAFSLFPPEHLLYCEECQDIKCPRCVTEEIICWYCPSCLFETPSSMVKSEGNRCARNCFNCPICTSQLITASVGNVRDGPFILNCNYCMWTSLEIGIQFEKPTNLRGQLDRIANGGGVRQPLKTSETGEASRSSSLAKDPLSPAGEHAAKDEAAPTAEMDDTARFKALRTFYKDQITAVSSGDSGLPASALDLAYSSPSSLTRIMNLYSNLGSSGLKKSRSKPTVMREALTPVEGLLIPSHPNPAPPPTSYSDTTSTTQRLFQHPSYLGAPQPAPTTASLRPMPTLLRTKRSKRCATCKHILVKPEFKPTSTRYRIKLIALNYIPFAILKPLPVSGGLRPSTTPDGGDVVLQPGKATQFVLTLKNPQFENIKGRNWASVVIEVLPATSLLGLERELDEDEDVIEVPIRVRLEWRVGEEEGEGGKMKKSSEKALEEVGDVDDGRRELSYWMVLGVGRVAAAAVAATAAAEEQQAQ</sequence>
<evidence type="ECO:0000256" key="13">
    <source>
        <dbReference type="ARBA" id="ARBA00093507"/>
    </source>
</evidence>
<protein>
    <recommendedName>
        <fullName evidence="12">Dynactin subunit 4</fullName>
    </recommendedName>
</protein>
<evidence type="ECO:0000256" key="14">
    <source>
        <dbReference type="SAM" id="MobiDB-lite"/>
    </source>
</evidence>
<evidence type="ECO:0000256" key="1">
    <source>
        <dbReference type="ARBA" id="ARBA00004300"/>
    </source>
</evidence>
<name>A0A0N1NXU0_9EURO</name>
<dbReference type="OrthoDB" id="283815at2759"/>
<keyword evidence="7" id="KW-0832">Ubl conjugation</keyword>
<dbReference type="GO" id="GO:0005869">
    <property type="term" value="C:dynactin complex"/>
    <property type="evidence" value="ECO:0007669"/>
    <property type="project" value="InterPro"/>
</dbReference>
<keyword evidence="16" id="KW-1185">Reference proteome</keyword>
<comment type="subcellular location">
    <subcellularLocation>
        <location evidence="1">Cytoplasm</location>
        <location evidence="1">Cytoskeleton</location>
        <location evidence="1">Microtubule organizing center</location>
        <location evidence="1">Centrosome</location>
    </subcellularLocation>
    <subcellularLocation>
        <location evidence="2">Cytoplasm</location>
        <location evidence="2">Cytoskeleton</location>
        <location evidence="2">Stress fiber</location>
    </subcellularLocation>
    <subcellularLocation>
        <location evidence="3">Cytoplasm</location>
        <location evidence="3">Myofibril</location>
    </subcellularLocation>
</comment>
<dbReference type="Pfam" id="PF05502">
    <property type="entry name" value="Dynactin_p62"/>
    <property type="match status" value="1"/>
</dbReference>
<keyword evidence="5" id="KW-1017">Isopeptide bond</keyword>
<evidence type="ECO:0000256" key="5">
    <source>
        <dbReference type="ARBA" id="ARBA00022499"/>
    </source>
</evidence>
<comment type="caution">
    <text evidence="15">The sequence shown here is derived from an EMBL/GenBank/DDBJ whole genome shotgun (WGS) entry which is preliminary data.</text>
</comment>
<comment type="similarity">
    <text evidence="11">Belongs to the dynactin subunit 4 family.</text>
</comment>
<evidence type="ECO:0000256" key="4">
    <source>
        <dbReference type="ARBA" id="ARBA00022490"/>
    </source>
</evidence>
<evidence type="ECO:0000256" key="12">
    <source>
        <dbReference type="ARBA" id="ARBA00034864"/>
    </source>
</evidence>
<dbReference type="GO" id="GO:0001725">
    <property type="term" value="C:stress fiber"/>
    <property type="evidence" value="ECO:0007669"/>
    <property type="project" value="UniProtKB-SubCell"/>
</dbReference>
<evidence type="ECO:0000256" key="3">
    <source>
        <dbReference type="ARBA" id="ARBA00004657"/>
    </source>
</evidence>
<evidence type="ECO:0000313" key="15">
    <source>
        <dbReference type="EMBL" id="KPI38707.1"/>
    </source>
</evidence>
<evidence type="ECO:0000256" key="7">
    <source>
        <dbReference type="ARBA" id="ARBA00022843"/>
    </source>
</evidence>
<feature type="region of interest" description="Disordered" evidence="14">
    <location>
        <begin position="19"/>
        <end position="45"/>
    </location>
</feature>
<proteinExistence type="inferred from homology"/>